<gene>
    <name evidence="1" type="ORF">CF9_0117</name>
</gene>
<proteinExistence type="predicted"/>
<dbReference type="Proteomes" id="UP001432173">
    <property type="component" value="Segment"/>
</dbReference>
<reference evidence="1" key="1">
    <citation type="submission" date="2023-12" db="EMBL/GenBank/DDBJ databases">
        <title>Isolation and Characterisation of Novel Lytic Bacteriophages for therapeutic applications in Prosthetic Joint Infections.</title>
        <authorList>
            <person name="Burton N."/>
            <person name="Melo L.D.R."/>
            <person name="Pearce B."/>
            <person name="Tadesse M.D."/>
            <person name="Vryonis E."/>
            <person name="Sagona A."/>
        </authorList>
    </citation>
    <scope>NUCLEOTIDE SEQUENCE</scope>
</reference>
<evidence type="ECO:0000313" key="1">
    <source>
        <dbReference type="EMBL" id="WRW34517.1"/>
    </source>
</evidence>
<organism evidence="1 2">
    <name type="scientific">Staphylococcus phage CF9</name>
    <dbReference type="NCBI Taxonomy" id="3113741"/>
    <lineage>
        <taxon>Viruses</taxon>
        <taxon>Duplodnaviria</taxon>
        <taxon>Heunggongvirae</taxon>
        <taxon>Uroviricota</taxon>
        <taxon>Caudoviricetes</taxon>
        <taxon>Sextaecvirus</taxon>
    </lineage>
</organism>
<accession>A0AAX4J792</accession>
<sequence length="149" mass="17381">MNNRKHMLNEFDFSSHICTNSTINLIETMEMILDKRLNPFSKTIISNFNDTKIKIQNNGDIAISGLKNKSDLQKPFINIARYYKEVDMSIFQNRKYDLLVEYTNGNKQLFENMTLEKLFQTKDTDKVNNIKAIYDIGVVSDLTLLAWKS</sequence>
<evidence type="ECO:0000313" key="2">
    <source>
        <dbReference type="Proteomes" id="UP001432173"/>
    </source>
</evidence>
<name>A0AAX4J792_9CAUD</name>
<dbReference type="EMBL" id="PP034389">
    <property type="protein sequence ID" value="WRW34517.1"/>
    <property type="molecule type" value="Genomic_DNA"/>
</dbReference>
<protein>
    <submittedName>
        <fullName evidence="1">Uncharacterized protein</fullName>
    </submittedName>
</protein>